<evidence type="ECO:0000256" key="5">
    <source>
        <dbReference type="ARBA" id="ARBA00025791"/>
    </source>
</evidence>
<feature type="region of interest" description="Disordered" evidence="6">
    <location>
        <begin position="1"/>
        <end position="68"/>
    </location>
</feature>
<keyword evidence="4 7" id="KW-0472">Membrane</keyword>
<comment type="subcellular location">
    <subcellularLocation>
        <location evidence="1">Membrane</location>
        <topology evidence="1">Single-pass membrane protein</topology>
    </subcellularLocation>
</comment>
<dbReference type="AlphaFoldDB" id="A0A8X6MAW2"/>
<protein>
    <recommendedName>
        <fullName evidence="8">FAM234A/B beta-propeller domain-containing protein</fullName>
    </recommendedName>
</protein>
<keyword evidence="10" id="KW-1185">Reference proteome</keyword>
<feature type="transmembrane region" description="Helical" evidence="7">
    <location>
        <begin position="107"/>
        <end position="128"/>
    </location>
</feature>
<feature type="domain" description="FAM234A/B beta-propeller" evidence="8">
    <location>
        <begin position="185"/>
        <end position="462"/>
    </location>
</feature>
<evidence type="ECO:0000256" key="1">
    <source>
        <dbReference type="ARBA" id="ARBA00004167"/>
    </source>
</evidence>
<dbReference type="InterPro" id="IPR011047">
    <property type="entry name" value="Quinoprotein_ADH-like_sf"/>
</dbReference>
<dbReference type="OrthoDB" id="6364780at2759"/>
<sequence>MSTEYIEKSRKDEEKLHIENPPKDKKYESTDILLRRKMKLNATPRHYMPLPQNQSDDDESGPSKEDKVDKQVFKNSFDASEELSKRIRPTGTDEVNSKNSPMSPLRLTMFILSLIVCVLFVIIFVFFVPCTMTQNLNRICHLTHKWRKSFHNISFTSPLDFANLGSFRSRLIILGFEGTESESGLLAVQESNGKESWRLHLHSALSSSLCNVIDVNSDGIKECLVIGNDGLLAAIDVKKGSSLWYLHNHSDLNNANSIGGPVIVPDYDEDNIKDIVISYNMGYGENSSHLALVSGGTGQIIGSLIELTQCAGPVTTHLSLESQNEVHVVLHCPGERNGNLWLISSKDIHGAALNETDKVLLKSIFRIPHYKDEVQFYQVPDSKNQLIIIMDGMKFILLELSNKFNFQMVWETYVESDRQARILTNGQFVNGSNQLVIAYSQRRQPKVIGLNLADGKEVWSISPDNGTVASGVKFSKFFGNVDGLLLKIISSAAVYDLELLNESSGNSSSNQNKIQNSEKKLLQSTTKLLQERYIFVKCGTIPIWKAISSEEVMAMCKADGNCDPNVYTTNSTVLVKPAAFGASFDMLTVTSTVIPSSTSEEMIIKYLNLENISSFPRCTG</sequence>
<accession>A0A8X6MAW2</accession>
<dbReference type="InterPro" id="IPR055409">
    <property type="entry name" value="Beta-prop_FAM234A_B"/>
</dbReference>
<keyword evidence="2 7" id="KW-0812">Transmembrane</keyword>
<feature type="compositionally biased region" description="Basic and acidic residues" evidence="6">
    <location>
        <begin position="1"/>
        <end position="29"/>
    </location>
</feature>
<evidence type="ECO:0000256" key="6">
    <source>
        <dbReference type="SAM" id="MobiDB-lite"/>
    </source>
</evidence>
<dbReference type="Pfam" id="PF23727">
    <property type="entry name" value="Beta-prop_FAM234A_B"/>
    <property type="match status" value="1"/>
</dbReference>
<dbReference type="GO" id="GO:0016020">
    <property type="term" value="C:membrane"/>
    <property type="evidence" value="ECO:0007669"/>
    <property type="project" value="UniProtKB-SubCell"/>
</dbReference>
<evidence type="ECO:0000313" key="9">
    <source>
        <dbReference type="EMBL" id="GFS37099.1"/>
    </source>
</evidence>
<proteinExistence type="inferred from homology"/>
<dbReference type="Proteomes" id="UP000886998">
    <property type="component" value="Unassembled WGS sequence"/>
</dbReference>
<gene>
    <name evidence="9" type="primary">NCL1_12221</name>
    <name evidence="9" type="ORF">TNIN_326371</name>
</gene>
<comment type="caution">
    <text evidence="9">The sequence shown here is derived from an EMBL/GenBank/DDBJ whole genome shotgun (WGS) entry which is preliminary data.</text>
</comment>
<keyword evidence="3 7" id="KW-1133">Transmembrane helix</keyword>
<dbReference type="PANTHER" id="PTHR21419:SF30">
    <property type="entry name" value="IG-LIKE DOMAIN-CONTAINING PROTEIN"/>
    <property type="match status" value="1"/>
</dbReference>
<evidence type="ECO:0000256" key="7">
    <source>
        <dbReference type="SAM" id="Phobius"/>
    </source>
</evidence>
<dbReference type="InterPro" id="IPR045232">
    <property type="entry name" value="FAM234"/>
</dbReference>
<dbReference type="SUPFAM" id="SSF50998">
    <property type="entry name" value="Quinoprotein alcohol dehydrogenase-like"/>
    <property type="match status" value="1"/>
</dbReference>
<evidence type="ECO:0000313" key="10">
    <source>
        <dbReference type="Proteomes" id="UP000886998"/>
    </source>
</evidence>
<name>A0A8X6MAW2_9ARAC</name>
<dbReference type="PANTHER" id="PTHR21419">
    <property type="match status" value="1"/>
</dbReference>
<reference evidence="9" key="1">
    <citation type="submission" date="2020-08" db="EMBL/GenBank/DDBJ databases">
        <title>Multicomponent nature underlies the extraordinary mechanical properties of spider dragline silk.</title>
        <authorList>
            <person name="Kono N."/>
            <person name="Nakamura H."/>
            <person name="Mori M."/>
            <person name="Yoshida Y."/>
            <person name="Ohtoshi R."/>
            <person name="Malay A.D."/>
            <person name="Moran D.A.P."/>
            <person name="Tomita M."/>
            <person name="Numata K."/>
            <person name="Arakawa K."/>
        </authorList>
    </citation>
    <scope>NUCLEOTIDE SEQUENCE</scope>
</reference>
<organism evidence="9 10">
    <name type="scientific">Trichonephila inaurata madagascariensis</name>
    <dbReference type="NCBI Taxonomy" id="2747483"/>
    <lineage>
        <taxon>Eukaryota</taxon>
        <taxon>Metazoa</taxon>
        <taxon>Ecdysozoa</taxon>
        <taxon>Arthropoda</taxon>
        <taxon>Chelicerata</taxon>
        <taxon>Arachnida</taxon>
        <taxon>Araneae</taxon>
        <taxon>Araneomorphae</taxon>
        <taxon>Entelegynae</taxon>
        <taxon>Araneoidea</taxon>
        <taxon>Nephilidae</taxon>
        <taxon>Trichonephila</taxon>
        <taxon>Trichonephila inaurata</taxon>
    </lineage>
</organism>
<evidence type="ECO:0000256" key="3">
    <source>
        <dbReference type="ARBA" id="ARBA00022989"/>
    </source>
</evidence>
<evidence type="ECO:0000259" key="8">
    <source>
        <dbReference type="Pfam" id="PF23727"/>
    </source>
</evidence>
<evidence type="ECO:0000256" key="2">
    <source>
        <dbReference type="ARBA" id="ARBA00022692"/>
    </source>
</evidence>
<comment type="similarity">
    <text evidence="5">Belongs to the FAM234 family.</text>
</comment>
<evidence type="ECO:0000256" key="4">
    <source>
        <dbReference type="ARBA" id="ARBA00023136"/>
    </source>
</evidence>
<dbReference type="EMBL" id="BMAV01024910">
    <property type="protein sequence ID" value="GFS37099.1"/>
    <property type="molecule type" value="Genomic_DNA"/>
</dbReference>